<evidence type="ECO:0000313" key="2">
    <source>
        <dbReference type="EMBL" id="KAF5840946.1"/>
    </source>
</evidence>
<accession>A0ABQ7H275</accession>
<proteinExistence type="predicted"/>
<gene>
    <name evidence="2" type="ORF">DUNSADRAFT_14969</name>
</gene>
<evidence type="ECO:0008006" key="4">
    <source>
        <dbReference type="Google" id="ProtNLM"/>
    </source>
</evidence>
<feature type="compositionally biased region" description="Low complexity" evidence="1">
    <location>
        <begin position="16"/>
        <end position="25"/>
    </location>
</feature>
<keyword evidence="3" id="KW-1185">Reference proteome</keyword>
<protein>
    <recommendedName>
        <fullName evidence="4">Encoded protein</fullName>
    </recommendedName>
</protein>
<evidence type="ECO:0000313" key="3">
    <source>
        <dbReference type="Proteomes" id="UP000815325"/>
    </source>
</evidence>
<feature type="region of interest" description="Disordered" evidence="1">
    <location>
        <begin position="1"/>
        <end position="79"/>
    </location>
</feature>
<organism evidence="2 3">
    <name type="scientific">Dunaliella salina</name>
    <name type="common">Green alga</name>
    <name type="synonym">Protococcus salinus</name>
    <dbReference type="NCBI Taxonomy" id="3046"/>
    <lineage>
        <taxon>Eukaryota</taxon>
        <taxon>Viridiplantae</taxon>
        <taxon>Chlorophyta</taxon>
        <taxon>core chlorophytes</taxon>
        <taxon>Chlorophyceae</taxon>
        <taxon>CS clade</taxon>
        <taxon>Chlamydomonadales</taxon>
        <taxon>Dunaliellaceae</taxon>
        <taxon>Dunaliella</taxon>
    </lineage>
</organism>
<comment type="caution">
    <text evidence="2">The sequence shown here is derived from an EMBL/GenBank/DDBJ whole genome shotgun (WGS) entry which is preliminary data.</text>
</comment>
<reference evidence="2" key="1">
    <citation type="submission" date="2017-08" db="EMBL/GenBank/DDBJ databases">
        <authorList>
            <person name="Polle J.E."/>
            <person name="Barry K."/>
            <person name="Cushman J."/>
            <person name="Schmutz J."/>
            <person name="Tran D."/>
            <person name="Hathwaick L.T."/>
            <person name="Yim W.C."/>
            <person name="Jenkins J."/>
            <person name="Mckie-Krisberg Z.M."/>
            <person name="Prochnik S."/>
            <person name="Lindquist E."/>
            <person name="Dockter R.B."/>
            <person name="Adam C."/>
            <person name="Molina H."/>
            <person name="Bunkerborg J."/>
            <person name="Jin E."/>
            <person name="Buchheim M."/>
            <person name="Magnuson J."/>
        </authorList>
    </citation>
    <scope>NUCLEOTIDE SEQUENCE</scope>
    <source>
        <strain evidence="2">CCAP 19/18</strain>
    </source>
</reference>
<sequence length="98" mass="10266">MSQTTGGKGLPQQSHSTTPVSPVTSGAQHTAQGVDWMGSSTAKLPVHAASNSRLAASQPLAATQEDTWSNSSKIRRRGDVSQLQVHGVRNSGVFRCVP</sequence>
<feature type="compositionally biased region" description="Polar residues" evidence="1">
    <location>
        <begin position="1"/>
        <end position="15"/>
    </location>
</feature>
<feature type="compositionally biased region" description="Polar residues" evidence="1">
    <location>
        <begin position="49"/>
        <end position="72"/>
    </location>
</feature>
<evidence type="ECO:0000256" key="1">
    <source>
        <dbReference type="SAM" id="MobiDB-lite"/>
    </source>
</evidence>
<dbReference type="EMBL" id="MU069499">
    <property type="protein sequence ID" value="KAF5840946.1"/>
    <property type="molecule type" value="Genomic_DNA"/>
</dbReference>
<dbReference type="Proteomes" id="UP000815325">
    <property type="component" value="Unassembled WGS sequence"/>
</dbReference>
<name>A0ABQ7H275_DUNSA</name>